<protein>
    <submittedName>
        <fullName evidence="1">N-terminal nucleophile aminohydrolase</fullName>
    </submittedName>
</protein>
<reference evidence="1 2" key="1">
    <citation type="journal article" date="2019" name="Nat. Ecol. Evol.">
        <title>Megaphylogeny resolves global patterns of mushroom evolution.</title>
        <authorList>
            <person name="Varga T."/>
            <person name="Krizsan K."/>
            <person name="Foldi C."/>
            <person name="Dima B."/>
            <person name="Sanchez-Garcia M."/>
            <person name="Sanchez-Ramirez S."/>
            <person name="Szollosi G.J."/>
            <person name="Szarkandi J.G."/>
            <person name="Papp V."/>
            <person name="Albert L."/>
            <person name="Andreopoulos W."/>
            <person name="Angelini C."/>
            <person name="Antonin V."/>
            <person name="Barry K.W."/>
            <person name="Bougher N.L."/>
            <person name="Buchanan P."/>
            <person name="Buyck B."/>
            <person name="Bense V."/>
            <person name="Catcheside P."/>
            <person name="Chovatia M."/>
            <person name="Cooper J."/>
            <person name="Damon W."/>
            <person name="Desjardin D."/>
            <person name="Finy P."/>
            <person name="Geml J."/>
            <person name="Haridas S."/>
            <person name="Hughes K."/>
            <person name="Justo A."/>
            <person name="Karasinski D."/>
            <person name="Kautmanova I."/>
            <person name="Kiss B."/>
            <person name="Kocsube S."/>
            <person name="Kotiranta H."/>
            <person name="LaButti K.M."/>
            <person name="Lechner B.E."/>
            <person name="Liimatainen K."/>
            <person name="Lipzen A."/>
            <person name="Lukacs Z."/>
            <person name="Mihaltcheva S."/>
            <person name="Morgado L.N."/>
            <person name="Niskanen T."/>
            <person name="Noordeloos M.E."/>
            <person name="Ohm R.A."/>
            <person name="Ortiz-Santana B."/>
            <person name="Ovrebo C."/>
            <person name="Racz N."/>
            <person name="Riley R."/>
            <person name="Savchenko A."/>
            <person name="Shiryaev A."/>
            <person name="Soop K."/>
            <person name="Spirin V."/>
            <person name="Szebenyi C."/>
            <person name="Tomsovsky M."/>
            <person name="Tulloss R.E."/>
            <person name="Uehling J."/>
            <person name="Grigoriev I.V."/>
            <person name="Vagvolgyi C."/>
            <person name="Papp T."/>
            <person name="Martin F.M."/>
            <person name="Miettinen O."/>
            <person name="Hibbett D.S."/>
            <person name="Nagy L.G."/>
        </authorList>
    </citation>
    <scope>NUCLEOTIDE SEQUENCE [LARGE SCALE GENOMIC DNA]</scope>
    <source>
        <strain evidence="1 2">NL-1719</strain>
    </source>
</reference>
<evidence type="ECO:0000313" key="1">
    <source>
        <dbReference type="EMBL" id="TFK73923.1"/>
    </source>
</evidence>
<sequence>MSTPDFYVVVHGGAGVHKHDYDQQVKQGLAAACTKALQSLSSGAQSLEAIEAGICALEDDPIFNAGFGSNLTLEGKVECDAAVMEGTAQDFGSIGAVSGVKNPIKVARTILGQSRVPDKLGRIFPMTLVADGARAFAKQHLGEDVLQPPEQLVSPKALKQWSTWKRRLDEPDQAPKPDNNSGLDDIQDTVGAVAWSNAHGFAAGVSSGGLLLKHPGRIGQAATFGAGCWAQHTPNKCGMACSVSGAGEEIMRTSLAQQLASAIETASESGDVHEILKGVMEEKFAGIHRSRGQSHPNAGLVLLTAENEGEEEPRVRLWCAFTTESMAIAYASSRHPVPKAKVLRRGPEKNIATTDGLHLYITSFSI</sequence>
<keyword evidence="2" id="KW-1185">Reference proteome</keyword>
<dbReference type="Proteomes" id="UP000308600">
    <property type="component" value="Unassembled WGS sequence"/>
</dbReference>
<gene>
    <name evidence="1" type="ORF">BDN72DRAFT_813904</name>
</gene>
<name>A0ACD3B772_9AGAR</name>
<proteinExistence type="predicted"/>
<organism evidence="1 2">
    <name type="scientific">Pluteus cervinus</name>
    <dbReference type="NCBI Taxonomy" id="181527"/>
    <lineage>
        <taxon>Eukaryota</taxon>
        <taxon>Fungi</taxon>
        <taxon>Dikarya</taxon>
        <taxon>Basidiomycota</taxon>
        <taxon>Agaricomycotina</taxon>
        <taxon>Agaricomycetes</taxon>
        <taxon>Agaricomycetidae</taxon>
        <taxon>Agaricales</taxon>
        <taxon>Pluteineae</taxon>
        <taxon>Pluteaceae</taxon>
        <taxon>Pluteus</taxon>
    </lineage>
</organism>
<evidence type="ECO:0000313" key="2">
    <source>
        <dbReference type="Proteomes" id="UP000308600"/>
    </source>
</evidence>
<accession>A0ACD3B772</accession>
<dbReference type="EMBL" id="ML208272">
    <property type="protein sequence ID" value="TFK73923.1"/>
    <property type="molecule type" value="Genomic_DNA"/>
</dbReference>